<organism evidence="8 9">
    <name type="scientific">Phyllachora maydis</name>
    <dbReference type="NCBI Taxonomy" id="1825666"/>
    <lineage>
        <taxon>Eukaryota</taxon>
        <taxon>Fungi</taxon>
        <taxon>Dikarya</taxon>
        <taxon>Ascomycota</taxon>
        <taxon>Pezizomycotina</taxon>
        <taxon>Sordariomycetes</taxon>
        <taxon>Sordariomycetidae</taxon>
        <taxon>Phyllachorales</taxon>
        <taxon>Phyllachoraceae</taxon>
        <taxon>Phyllachora</taxon>
    </lineage>
</organism>
<dbReference type="PANTHER" id="PTHR28538:SF1">
    <property type="entry name" value="INTEGRAL INNER NUCLEAR MEMBRANE PROTEIN IMA1"/>
    <property type="match status" value="1"/>
</dbReference>
<dbReference type="AlphaFoldDB" id="A0AAD9I9A7"/>
<dbReference type="PANTHER" id="PTHR28538">
    <property type="entry name" value="INTEGRAL INNER NUCLEAR MEMBRANE PROTEIN IMA1"/>
    <property type="match status" value="1"/>
</dbReference>
<feature type="transmembrane region" description="Helical" evidence="6">
    <location>
        <begin position="202"/>
        <end position="221"/>
    </location>
</feature>
<evidence type="ECO:0000313" key="8">
    <source>
        <dbReference type="EMBL" id="KAK2072935.1"/>
    </source>
</evidence>
<accession>A0AAD9I9A7</accession>
<evidence type="ECO:0000256" key="4">
    <source>
        <dbReference type="ARBA" id="ARBA00023136"/>
    </source>
</evidence>
<proteinExistence type="predicted"/>
<keyword evidence="9" id="KW-1185">Reference proteome</keyword>
<keyword evidence="2 6" id="KW-0812">Transmembrane</keyword>
<dbReference type="GO" id="GO:0071765">
    <property type="term" value="P:nuclear inner membrane organization"/>
    <property type="evidence" value="ECO:0007669"/>
    <property type="project" value="InterPro"/>
</dbReference>
<comment type="subcellular location">
    <subcellularLocation>
        <location evidence="1">Nucleus inner membrane</location>
        <topology evidence="1">Multi-pass membrane protein</topology>
    </subcellularLocation>
</comment>
<evidence type="ECO:0000256" key="3">
    <source>
        <dbReference type="ARBA" id="ARBA00022989"/>
    </source>
</evidence>
<evidence type="ECO:0000256" key="6">
    <source>
        <dbReference type="SAM" id="Phobius"/>
    </source>
</evidence>
<dbReference type="InterPro" id="IPR018617">
    <property type="entry name" value="Ima1_N"/>
</dbReference>
<name>A0AAD9I9A7_9PEZI</name>
<dbReference type="GO" id="GO:0044732">
    <property type="term" value="C:mitotic spindle pole body"/>
    <property type="evidence" value="ECO:0007669"/>
    <property type="project" value="TreeGrafter"/>
</dbReference>
<reference evidence="8" key="1">
    <citation type="journal article" date="2023" name="Mol. Plant Microbe Interact.">
        <title>Elucidating the Obligate Nature and Biological Capacity of an Invasive Fungal Corn Pathogen.</title>
        <authorList>
            <person name="MacCready J.S."/>
            <person name="Roggenkamp E.M."/>
            <person name="Gdanetz K."/>
            <person name="Chilvers M.I."/>
        </authorList>
    </citation>
    <scope>NUCLEOTIDE SEQUENCE</scope>
    <source>
        <strain evidence="8">PM02</strain>
    </source>
</reference>
<gene>
    <name evidence="8" type="ORF">P8C59_007254</name>
</gene>
<sequence>MVWNAARTSTRFDGTQRSFECPHCDATNYLDQNGEITDPPVSKTCRESTPIRYAASRTSLLPSRSNPAMSSSTSAEDGSVFCKTCLQNQHLFTASLAQYLPDDPDAPDYAEREKKYYRFRKGLEQLYPQICAECEPKVRARLERAAYTAKTDMLRRMIDRTNANRNVKSKGWLDLGVQLVVESAICPVHTRLHEAHPGSPHMLNMLVGGHALALAFTLYMYMLGPGVIRTEVAPFIAGCLRGSICL</sequence>
<dbReference type="GO" id="GO:0005637">
    <property type="term" value="C:nuclear inner membrane"/>
    <property type="evidence" value="ECO:0007669"/>
    <property type="project" value="UniProtKB-SubCell"/>
</dbReference>
<evidence type="ECO:0000259" key="7">
    <source>
        <dbReference type="Pfam" id="PF09779"/>
    </source>
</evidence>
<protein>
    <recommendedName>
        <fullName evidence="7">Ima1 N-terminal domain-containing protein</fullName>
    </recommendedName>
</protein>
<dbReference type="Proteomes" id="UP001217918">
    <property type="component" value="Unassembled WGS sequence"/>
</dbReference>
<dbReference type="InterPro" id="IPR042321">
    <property type="entry name" value="Ima1"/>
</dbReference>
<dbReference type="EMBL" id="JAQQPM010000006">
    <property type="protein sequence ID" value="KAK2072935.1"/>
    <property type="molecule type" value="Genomic_DNA"/>
</dbReference>
<evidence type="ECO:0000256" key="2">
    <source>
        <dbReference type="ARBA" id="ARBA00022692"/>
    </source>
</evidence>
<dbReference type="GO" id="GO:0034506">
    <property type="term" value="C:chromosome, centromeric core domain"/>
    <property type="evidence" value="ECO:0007669"/>
    <property type="project" value="TreeGrafter"/>
</dbReference>
<keyword evidence="4 6" id="KW-0472">Membrane</keyword>
<dbReference type="Pfam" id="PF09779">
    <property type="entry name" value="Ima1_N"/>
    <property type="match status" value="1"/>
</dbReference>
<keyword evidence="3 6" id="KW-1133">Transmembrane helix</keyword>
<comment type="caution">
    <text evidence="8">The sequence shown here is derived from an EMBL/GenBank/DDBJ whole genome shotgun (WGS) entry which is preliminary data.</text>
</comment>
<evidence type="ECO:0000256" key="1">
    <source>
        <dbReference type="ARBA" id="ARBA00004473"/>
    </source>
</evidence>
<dbReference type="GO" id="GO:0034992">
    <property type="term" value="C:microtubule organizing center attachment site"/>
    <property type="evidence" value="ECO:0007669"/>
    <property type="project" value="TreeGrafter"/>
</dbReference>
<feature type="domain" description="Ima1 N-terminal" evidence="7">
    <location>
        <begin position="8"/>
        <end position="138"/>
    </location>
</feature>
<evidence type="ECO:0000313" key="9">
    <source>
        <dbReference type="Proteomes" id="UP001217918"/>
    </source>
</evidence>
<evidence type="ECO:0000256" key="5">
    <source>
        <dbReference type="ARBA" id="ARBA00023242"/>
    </source>
</evidence>
<keyword evidence="5" id="KW-0539">Nucleus</keyword>